<name>A0ABQ8GRG9_9PEZI</name>
<keyword evidence="2" id="KW-1185">Reference proteome</keyword>
<dbReference type="SUPFAM" id="SSF82199">
    <property type="entry name" value="SET domain"/>
    <property type="match status" value="1"/>
</dbReference>
<dbReference type="InterPro" id="IPR053185">
    <property type="entry name" value="SET_domain_protein"/>
</dbReference>
<gene>
    <name evidence="1" type="ORF">B0J12DRAFT_645626</name>
</gene>
<evidence type="ECO:0000313" key="2">
    <source>
        <dbReference type="Proteomes" id="UP000774617"/>
    </source>
</evidence>
<dbReference type="InterPro" id="IPR046341">
    <property type="entry name" value="SET_dom_sf"/>
</dbReference>
<evidence type="ECO:0000313" key="1">
    <source>
        <dbReference type="EMBL" id="KAH7062510.1"/>
    </source>
</evidence>
<dbReference type="Proteomes" id="UP000774617">
    <property type="component" value="Unassembled WGS sequence"/>
</dbReference>
<sequence length="66" mass="7603">MHIDRNTLSHSTYSTRFIAADEELTISYIQPIQTRADRQHLLQRWGLKCSCSACSMPLSEVEISDF</sequence>
<dbReference type="Gene3D" id="2.170.270.10">
    <property type="entry name" value="SET domain"/>
    <property type="match status" value="1"/>
</dbReference>
<reference evidence="1 2" key="1">
    <citation type="journal article" date="2021" name="Nat. Commun.">
        <title>Genetic determinants of endophytism in the Arabidopsis root mycobiome.</title>
        <authorList>
            <person name="Mesny F."/>
            <person name="Miyauchi S."/>
            <person name="Thiergart T."/>
            <person name="Pickel B."/>
            <person name="Atanasova L."/>
            <person name="Karlsson M."/>
            <person name="Huettel B."/>
            <person name="Barry K.W."/>
            <person name="Haridas S."/>
            <person name="Chen C."/>
            <person name="Bauer D."/>
            <person name="Andreopoulos W."/>
            <person name="Pangilinan J."/>
            <person name="LaButti K."/>
            <person name="Riley R."/>
            <person name="Lipzen A."/>
            <person name="Clum A."/>
            <person name="Drula E."/>
            <person name="Henrissat B."/>
            <person name="Kohler A."/>
            <person name="Grigoriev I.V."/>
            <person name="Martin F.M."/>
            <person name="Hacquard S."/>
        </authorList>
    </citation>
    <scope>NUCLEOTIDE SEQUENCE [LARGE SCALE GENOMIC DNA]</scope>
    <source>
        <strain evidence="1 2">MPI-SDFR-AT-0080</strain>
    </source>
</reference>
<protein>
    <recommendedName>
        <fullName evidence="3">SET domain-containing protein</fullName>
    </recommendedName>
</protein>
<dbReference type="PANTHER" id="PTHR47332:SF6">
    <property type="entry name" value="SET DOMAIN-CONTAINING PROTEIN"/>
    <property type="match status" value="1"/>
</dbReference>
<dbReference type="PANTHER" id="PTHR47332">
    <property type="entry name" value="SET DOMAIN-CONTAINING PROTEIN 5"/>
    <property type="match status" value="1"/>
</dbReference>
<accession>A0ABQ8GRG9</accession>
<dbReference type="EMBL" id="JAGTJR010000003">
    <property type="protein sequence ID" value="KAH7062510.1"/>
    <property type="molecule type" value="Genomic_DNA"/>
</dbReference>
<organism evidence="1 2">
    <name type="scientific">Macrophomina phaseolina</name>
    <dbReference type="NCBI Taxonomy" id="35725"/>
    <lineage>
        <taxon>Eukaryota</taxon>
        <taxon>Fungi</taxon>
        <taxon>Dikarya</taxon>
        <taxon>Ascomycota</taxon>
        <taxon>Pezizomycotina</taxon>
        <taxon>Dothideomycetes</taxon>
        <taxon>Dothideomycetes incertae sedis</taxon>
        <taxon>Botryosphaeriales</taxon>
        <taxon>Botryosphaeriaceae</taxon>
        <taxon>Macrophomina</taxon>
    </lineage>
</organism>
<comment type="caution">
    <text evidence="1">The sequence shown here is derived from an EMBL/GenBank/DDBJ whole genome shotgun (WGS) entry which is preliminary data.</text>
</comment>
<proteinExistence type="predicted"/>
<evidence type="ECO:0008006" key="3">
    <source>
        <dbReference type="Google" id="ProtNLM"/>
    </source>
</evidence>